<keyword evidence="1" id="KW-0812">Transmembrane</keyword>
<keyword evidence="1" id="KW-1133">Transmembrane helix</keyword>
<dbReference type="AlphaFoldDB" id="A0A6G1FRV4"/>
<dbReference type="EMBL" id="ML975184">
    <property type="protein sequence ID" value="KAF1808421.1"/>
    <property type="molecule type" value="Genomic_DNA"/>
</dbReference>
<protein>
    <submittedName>
        <fullName evidence="2 4">Uncharacterized protein</fullName>
    </submittedName>
</protein>
<keyword evidence="1" id="KW-0472">Membrane</keyword>
<feature type="transmembrane region" description="Helical" evidence="1">
    <location>
        <begin position="38"/>
        <end position="60"/>
    </location>
</feature>
<evidence type="ECO:0000313" key="4">
    <source>
        <dbReference type="RefSeq" id="XP_033530052.1"/>
    </source>
</evidence>
<dbReference type="RefSeq" id="XP_033530052.1">
    <property type="nucleotide sequence ID" value="XM_033674489.1"/>
</dbReference>
<keyword evidence="3" id="KW-1185">Reference proteome</keyword>
<sequence length="75" mass="8193">MHDEDETGRYHDTGVTRTTLKKAYGLAGVALLLFQENYLLGVFSAGLNSILGLPVVRFGVLGWMGLMHSRSSNIP</sequence>
<proteinExistence type="predicted"/>
<reference evidence="4" key="3">
    <citation type="submission" date="2025-04" db="UniProtKB">
        <authorList>
            <consortium name="RefSeq"/>
        </authorList>
    </citation>
    <scope>IDENTIFICATION</scope>
    <source>
        <strain evidence="4">CBS 781.70</strain>
    </source>
</reference>
<name>A0A6G1FRV4_9PEZI</name>
<accession>A0A6G1FRV4</accession>
<organism evidence="2">
    <name type="scientific">Eremomyces bilateralis CBS 781.70</name>
    <dbReference type="NCBI Taxonomy" id="1392243"/>
    <lineage>
        <taxon>Eukaryota</taxon>
        <taxon>Fungi</taxon>
        <taxon>Dikarya</taxon>
        <taxon>Ascomycota</taxon>
        <taxon>Pezizomycotina</taxon>
        <taxon>Dothideomycetes</taxon>
        <taxon>Dothideomycetes incertae sedis</taxon>
        <taxon>Eremomycetales</taxon>
        <taxon>Eremomycetaceae</taxon>
        <taxon>Eremomyces</taxon>
    </lineage>
</organism>
<gene>
    <name evidence="2 4" type="ORF">P152DRAFT_221459</name>
</gene>
<reference evidence="4" key="2">
    <citation type="submission" date="2020-04" db="EMBL/GenBank/DDBJ databases">
        <authorList>
            <consortium name="NCBI Genome Project"/>
        </authorList>
    </citation>
    <scope>NUCLEOTIDE SEQUENCE</scope>
    <source>
        <strain evidence="4">CBS 781.70</strain>
    </source>
</reference>
<dbReference type="GeneID" id="54415059"/>
<evidence type="ECO:0000256" key="1">
    <source>
        <dbReference type="SAM" id="Phobius"/>
    </source>
</evidence>
<dbReference type="Proteomes" id="UP000504638">
    <property type="component" value="Unplaced"/>
</dbReference>
<reference evidence="2 4" key="1">
    <citation type="submission" date="2020-01" db="EMBL/GenBank/DDBJ databases">
        <authorList>
            <consortium name="DOE Joint Genome Institute"/>
            <person name="Haridas S."/>
            <person name="Albert R."/>
            <person name="Binder M."/>
            <person name="Bloem J."/>
            <person name="Labutti K."/>
            <person name="Salamov A."/>
            <person name="Andreopoulos B."/>
            <person name="Baker S.E."/>
            <person name="Barry K."/>
            <person name="Bills G."/>
            <person name="Bluhm B.H."/>
            <person name="Cannon C."/>
            <person name="Castanera R."/>
            <person name="Culley D.E."/>
            <person name="Daum C."/>
            <person name="Ezra D."/>
            <person name="Gonzalez J.B."/>
            <person name="Henrissat B."/>
            <person name="Kuo A."/>
            <person name="Liang C."/>
            <person name="Lipzen A."/>
            <person name="Lutzoni F."/>
            <person name="Magnuson J."/>
            <person name="Mondo S."/>
            <person name="Nolan M."/>
            <person name="Ohm R."/>
            <person name="Pangilinan J."/>
            <person name="Park H.-J."/>
            <person name="Ramirez L."/>
            <person name="Alfaro M."/>
            <person name="Sun H."/>
            <person name="Tritt A."/>
            <person name="Yoshinaga Y."/>
            <person name="Zwiers L.-H."/>
            <person name="Turgeon B.G."/>
            <person name="Goodwin S.B."/>
            <person name="Spatafora J.W."/>
            <person name="Crous P.W."/>
            <person name="Grigoriev I.V."/>
        </authorList>
    </citation>
    <scope>NUCLEOTIDE SEQUENCE</scope>
    <source>
        <strain evidence="2 4">CBS 781.70</strain>
    </source>
</reference>
<evidence type="ECO:0000313" key="3">
    <source>
        <dbReference type="Proteomes" id="UP000504638"/>
    </source>
</evidence>
<evidence type="ECO:0000313" key="2">
    <source>
        <dbReference type="EMBL" id="KAF1808421.1"/>
    </source>
</evidence>